<reference evidence="2 3" key="1">
    <citation type="journal article" date="2017" name="Gigascience">
        <title>Genome sequence of the small brown planthopper, Laodelphax striatellus.</title>
        <authorList>
            <person name="Zhu J."/>
            <person name="Jiang F."/>
            <person name="Wang X."/>
            <person name="Yang P."/>
            <person name="Bao Y."/>
            <person name="Zhao W."/>
            <person name="Wang W."/>
            <person name="Lu H."/>
            <person name="Wang Q."/>
            <person name="Cui N."/>
            <person name="Li J."/>
            <person name="Chen X."/>
            <person name="Luo L."/>
            <person name="Yu J."/>
            <person name="Kang L."/>
            <person name="Cui F."/>
        </authorList>
    </citation>
    <scope>NUCLEOTIDE SEQUENCE [LARGE SCALE GENOMIC DNA]</scope>
    <source>
        <strain evidence="2">Lst14</strain>
    </source>
</reference>
<dbReference type="SUPFAM" id="SSF55298">
    <property type="entry name" value="YjgF-like"/>
    <property type="match status" value="1"/>
</dbReference>
<comment type="similarity">
    <text evidence="1">Belongs to the RutC family.</text>
</comment>
<dbReference type="CDD" id="cd00448">
    <property type="entry name" value="YjgF_YER057c_UK114_family"/>
    <property type="match status" value="1"/>
</dbReference>
<sequence>MSKLIRKIITAAKAPKPVGPYNQAVQVGNTIYISGVLGIDVNTSKLVAGGAPAEANQALKNLGEILAEADSSYKNVVKTTIFLADIGDFSAVNETYKQYFQEPYPARSTFQVGKLPMEARVEIEVIAVSGELVDRV</sequence>
<comment type="caution">
    <text evidence="2">The sequence shown here is derived from an EMBL/GenBank/DDBJ whole genome shotgun (WGS) entry which is preliminary data.</text>
</comment>
<dbReference type="GO" id="GO:0019239">
    <property type="term" value="F:deaminase activity"/>
    <property type="evidence" value="ECO:0007669"/>
    <property type="project" value="TreeGrafter"/>
</dbReference>
<dbReference type="InterPro" id="IPR019897">
    <property type="entry name" value="RidA_CS"/>
</dbReference>
<dbReference type="SMR" id="A0A482XJ92"/>
<protein>
    <submittedName>
        <fullName evidence="2">Uncharacterized protein</fullName>
    </submittedName>
</protein>
<dbReference type="Proteomes" id="UP000291343">
    <property type="component" value="Unassembled WGS sequence"/>
</dbReference>
<dbReference type="InterPro" id="IPR006175">
    <property type="entry name" value="YjgF/YER057c/UK114"/>
</dbReference>
<dbReference type="STRING" id="195883.A0A482XJ92"/>
<dbReference type="InParanoid" id="A0A482XJ92"/>
<name>A0A482XJ92_LAOST</name>
<dbReference type="FunFam" id="3.30.1330.40:FF:000001">
    <property type="entry name" value="L-PSP family endoribonuclease"/>
    <property type="match status" value="1"/>
</dbReference>
<dbReference type="PANTHER" id="PTHR11803:SF39">
    <property type="entry name" value="2-IMINOBUTANOATE_2-IMINOPROPANOATE DEAMINASE"/>
    <property type="match status" value="1"/>
</dbReference>
<evidence type="ECO:0000313" key="3">
    <source>
        <dbReference type="Proteomes" id="UP000291343"/>
    </source>
</evidence>
<proteinExistence type="inferred from homology"/>
<gene>
    <name evidence="2" type="ORF">LSTR_LSTR008290</name>
</gene>
<dbReference type="GO" id="GO:0005739">
    <property type="term" value="C:mitochondrion"/>
    <property type="evidence" value="ECO:0007669"/>
    <property type="project" value="TreeGrafter"/>
</dbReference>
<dbReference type="InterPro" id="IPR006056">
    <property type="entry name" value="RidA"/>
</dbReference>
<dbReference type="PROSITE" id="PS01094">
    <property type="entry name" value="UPF0076"/>
    <property type="match status" value="1"/>
</dbReference>
<keyword evidence="3" id="KW-1185">Reference proteome</keyword>
<accession>A0A482XJ92</accession>
<dbReference type="OrthoDB" id="309640at2759"/>
<dbReference type="NCBIfam" id="TIGR00004">
    <property type="entry name" value="Rid family detoxifying hydrolase"/>
    <property type="match status" value="1"/>
</dbReference>
<dbReference type="Gene3D" id="3.30.1330.40">
    <property type="entry name" value="RutC-like"/>
    <property type="match status" value="1"/>
</dbReference>
<organism evidence="2 3">
    <name type="scientific">Laodelphax striatellus</name>
    <name type="common">Small brown planthopper</name>
    <name type="synonym">Delphax striatella</name>
    <dbReference type="NCBI Taxonomy" id="195883"/>
    <lineage>
        <taxon>Eukaryota</taxon>
        <taxon>Metazoa</taxon>
        <taxon>Ecdysozoa</taxon>
        <taxon>Arthropoda</taxon>
        <taxon>Hexapoda</taxon>
        <taxon>Insecta</taxon>
        <taxon>Pterygota</taxon>
        <taxon>Neoptera</taxon>
        <taxon>Paraneoptera</taxon>
        <taxon>Hemiptera</taxon>
        <taxon>Auchenorrhyncha</taxon>
        <taxon>Fulgoroidea</taxon>
        <taxon>Delphacidae</taxon>
        <taxon>Criomorphinae</taxon>
        <taxon>Laodelphax</taxon>
    </lineage>
</organism>
<evidence type="ECO:0000313" key="2">
    <source>
        <dbReference type="EMBL" id="RZF45913.1"/>
    </source>
</evidence>
<dbReference type="Pfam" id="PF01042">
    <property type="entry name" value="Ribonuc_L-PSP"/>
    <property type="match status" value="1"/>
</dbReference>
<dbReference type="InterPro" id="IPR035959">
    <property type="entry name" value="RutC-like_sf"/>
</dbReference>
<dbReference type="EMBL" id="QKKF02007569">
    <property type="protein sequence ID" value="RZF45913.1"/>
    <property type="molecule type" value="Genomic_DNA"/>
</dbReference>
<dbReference type="FunCoup" id="A0A482XJ92">
    <property type="interactions" value="781"/>
</dbReference>
<dbReference type="GO" id="GO:0005829">
    <property type="term" value="C:cytosol"/>
    <property type="evidence" value="ECO:0007669"/>
    <property type="project" value="TreeGrafter"/>
</dbReference>
<evidence type="ECO:0000256" key="1">
    <source>
        <dbReference type="ARBA" id="ARBA00010552"/>
    </source>
</evidence>
<dbReference type="PANTHER" id="PTHR11803">
    <property type="entry name" value="2-IMINOBUTANOATE/2-IMINOPROPANOATE DEAMINASE RIDA"/>
    <property type="match status" value="1"/>
</dbReference>
<dbReference type="AlphaFoldDB" id="A0A482XJ92"/>